<dbReference type="Proteomes" id="UP001430953">
    <property type="component" value="Unassembled WGS sequence"/>
</dbReference>
<proteinExistence type="predicted"/>
<accession>A0AAW2H4A1</accession>
<sequence length="104" mass="11739">MKKKRRAERHPFLFLCRCPVFPPFLSSRSSSDLAVSSLTVKKLPSYVALITNANEECEDWKASSKGGREEAPVTESWRKREGDRGLRKARKSARAGETRGSIQD</sequence>
<gene>
    <name evidence="2" type="ORF">PUN28_001269</name>
</gene>
<name>A0AAW2H4A1_9HYME</name>
<evidence type="ECO:0000313" key="2">
    <source>
        <dbReference type="EMBL" id="KAL0134357.1"/>
    </source>
</evidence>
<keyword evidence="3" id="KW-1185">Reference proteome</keyword>
<dbReference type="AlphaFoldDB" id="A0AAW2H4A1"/>
<reference evidence="2 3" key="1">
    <citation type="submission" date="2023-03" db="EMBL/GenBank/DDBJ databases">
        <title>High recombination rates correlate with genetic variation in Cardiocondyla obscurior ants.</title>
        <authorList>
            <person name="Errbii M."/>
        </authorList>
    </citation>
    <scope>NUCLEOTIDE SEQUENCE [LARGE SCALE GENOMIC DNA]</scope>
    <source>
        <strain evidence="2">Alpha-2009</strain>
        <tissue evidence="2">Whole body</tissue>
    </source>
</reference>
<feature type="compositionally biased region" description="Basic and acidic residues" evidence="1">
    <location>
        <begin position="60"/>
        <end position="86"/>
    </location>
</feature>
<comment type="caution">
    <text evidence="2">The sequence shown here is derived from an EMBL/GenBank/DDBJ whole genome shotgun (WGS) entry which is preliminary data.</text>
</comment>
<feature type="region of interest" description="Disordered" evidence="1">
    <location>
        <begin position="60"/>
        <end position="104"/>
    </location>
</feature>
<dbReference type="EMBL" id="JADYXP020000001">
    <property type="protein sequence ID" value="KAL0134357.1"/>
    <property type="molecule type" value="Genomic_DNA"/>
</dbReference>
<protein>
    <submittedName>
        <fullName evidence="2">Uncharacterized protein</fullName>
    </submittedName>
</protein>
<evidence type="ECO:0000313" key="3">
    <source>
        <dbReference type="Proteomes" id="UP001430953"/>
    </source>
</evidence>
<evidence type="ECO:0000256" key="1">
    <source>
        <dbReference type="SAM" id="MobiDB-lite"/>
    </source>
</evidence>
<organism evidence="2 3">
    <name type="scientific">Cardiocondyla obscurior</name>
    <dbReference type="NCBI Taxonomy" id="286306"/>
    <lineage>
        <taxon>Eukaryota</taxon>
        <taxon>Metazoa</taxon>
        <taxon>Ecdysozoa</taxon>
        <taxon>Arthropoda</taxon>
        <taxon>Hexapoda</taxon>
        <taxon>Insecta</taxon>
        <taxon>Pterygota</taxon>
        <taxon>Neoptera</taxon>
        <taxon>Endopterygota</taxon>
        <taxon>Hymenoptera</taxon>
        <taxon>Apocrita</taxon>
        <taxon>Aculeata</taxon>
        <taxon>Formicoidea</taxon>
        <taxon>Formicidae</taxon>
        <taxon>Myrmicinae</taxon>
        <taxon>Cardiocondyla</taxon>
    </lineage>
</organism>